<reference evidence="11" key="1">
    <citation type="journal article" date="2019" name="Int. J. Syst. Evol. Microbiol.">
        <title>The Global Catalogue of Microorganisms (GCM) 10K type strain sequencing project: providing services to taxonomists for standard genome sequencing and annotation.</title>
        <authorList>
            <consortium name="The Broad Institute Genomics Platform"/>
            <consortium name="The Broad Institute Genome Sequencing Center for Infectious Disease"/>
            <person name="Wu L."/>
            <person name="Ma J."/>
        </authorList>
    </citation>
    <scope>NUCLEOTIDE SEQUENCE [LARGE SCALE GENOMIC DNA]</scope>
    <source>
        <strain evidence="11">JCM 15900</strain>
    </source>
</reference>
<dbReference type="InterPro" id="IPR058578">
    <property type="entry name" value="IspG_TIM"/>
</dbReference>
<dbReference type="InterPro" id="IPR016425">
    <property type="entry name" value="IspG_bac"/>
</dbReference>
<feature type="binding site" evidence="7">
    <location>
        <position position="323"/>
    </location>
    <ligand>
        <name>[4Fe-4S] cluster</name>
        <dbReference type="ChEBI" id="CHEBI:49883"/>
    </ligand>
</feature>
<feature type="domain" description="IspG C-terminal" evidence="9">
    <location>
        <begin position="277"/>
        <end position="363"/>
    </location>
</feature>
<dbReference type="InterPro" id="IPR045854">
    <property type="entry name" value="NO2/SO3_Rdtase_4Fe4S_sf"/>
</dbReference>
<protein>
    <recommendedName>
        <fullName evidence="7">4-hydroxy-3-methylbut-2-en-1-yl diphosphate synthase (flavodoxin)</fullName>
        <ecNumber evidence="7">1.17.7.3</ecNumber>
    </recommendedName>
    <alternativeName>
        <fullName evidence="7">1-hydroxy-2-methyl-2-(E)-butenyl 4-diphosphate synthase</fullName>
    </alternativeName>
</protein>
<dbReference type="Pfam" id="PF26540">
    <property type="entry name" value="GcpE_C"/>
    <property type="match status" value="1"/>
</dbReference>
<keyword evidence="11" id="KW-1185">Reference proteome</keyword>
<feature type="domain" description="IspG TIM-barrel" evidence="8">
    <location>
        <begin position="22"/>
        <end position="262"/>
    </location>
</feature>
<evidence type="ECO:0000256" key="3">
    <source>
        <dbReference type="ARBA" id="ARBA00023002"/>
    </source>
</evidence>
<evidence type="ECO:0000256" key="4">
    <source>
        <dbReference type="ARBA" id="ARBA00023004"/>
    </source>
</evidence>
<dbReference type="InterPro" id="IPR004588">
    <property type="entry name" value="IspG_bac-typ"/>
</dbReference>
<keyword evidence="1 7" id="KW-0004">4Fe-4S</keyword>
<evidence type="ECO:0000313" key="10">
    <source>
        <dbReference type="EMBL" id="GAA2103378.1"/>
    </source>
</evidence>
<evidence type="ECO:0000256" key="1">
    <source>
        <dbReference type="ARBA" id="ARBA00022485"/>
    </source>
</evidence>
<dbReference type="NCBIfam" id="TIGR00612">
    <property type="entry name" value="ispG_gcpE"/>
    <property type="match status" value="1"/>
</dbReference>
<dbReference type="InterPro" id="IPR058579">
    <property type="entry name" value="IspG_C"/>
</dbReference>
<comment type="catalytic activity">
    <reaction evidence="7">
        <text>(2E)-4-hydroxy-3-methylbut-2-enyl diphosphate + oxidized [flavodoxin] + H2O + 2 H(+) = 2-C-methyl-D-erythritol 2,4-cyclic diphosphate + reduced [flavodoxin]</text>
        <dbReference type="Rhea" id="RHEA:43604"/>
        <dbReference type="Rhea" id="RHEA-COMP:10622"/>
        <dbReference type="Rhea" id="RHEA-COMP:10623"/>
        <dbReference type="ChEBI" id="CHEBI:15377"/>
        <dbReference type="ChEBI" id="CHEBI:15378"/>
        <dbReference type="ChEBI" id="CHEBI:57618"/>
        <dbReference type="ChEBI" id="CHEBI:58210"/>
        <dbReference type="ChEBI" id="CHEBI:58483"/>
        <dbReference type="ChEBI" id="CHEBI:128753"/>
        <dbReference type="EC" id="1.17.7.3"/>
    </reaction>
</comment>
<comment type="caution">
    <text evidence="10">The sequence shown here is derived from an EMBL/GenBank/DDBJ whole genome shotgun (WGS) entry which is preliminary data.</text>
</comment>
<dbReference type="Pfam" id="PF04551">
    <property type="entry name" value="GcpE"/>
    <property type="match status" value="1"/>
</dbReference>
<comment type="pathway">
    <text evidence="7">Isoprenoid biosynthesis; isopentenyl diphosphate biosynthesis via DXP pathway; isopentenyl diphosphate from 1-deoxy-D-xylulose 5-phosphate: step 5/6.</text>
</comment>
<name>A0ABP5INB3_9MICO</name>
<organism evidence="10 11">
    <name type="scientific">Brevibacterium salitolerans</name>
    <dbReference type="NCBI Taxonomy" id="1403566"/>
    <lineage>
        <taxon>Bacteria</taxon>
        <taxon>Bacillati</taxon>
        <taxon>Actinomycetota</taxon>
        <taxon>Actinomycetes</taxon>
        <taxon>Micrococcales</taxon>
        <taxon>Brevibacteriaceae</taxon>
        <taxon>Brevibacterium</taxon>
    </lineage>
</organism>
<dbReference type="Proteomes" id="UP001500984">
    <property type="component" value="Unassembled WGS sequence"/>
</dbReference>
<evidence type="ECO:0000256" key="2">
    <source>
        <dbReference type="ARBA" id="ARBA00022723"/>
    </source>
</evidence>
<keyword evidence="3 7" id="KW-0560">Oxidoreductase</keyword>
<feature type="binding site" evidence="7">
    <location>
        <position position="281"/>
    </location>
    <ligand>
        <name>[4Fe-4S] cluster</name>
        <dbReference type="ChEBI" id="CHEBI:49883"/>
    </ligand>
</feature>
<dbReference type="PANTHER" id="PTHR30454">
    <property type="entry name" value="4-HYDROXY-3-METHYLBUT-2-EN-1-YL DIPHOSPHATE SYNTHASE"/>
    <property type="match status" value="1"/>
</dbReference>
<dbReference type="EMBL" id="BAAAPZ010000017">
    <property type="protein sequence ID" value="GAA2103378.1"/>
    <property type="molecule type" value="Genomic_DNA"/>
</dbReference>
<keyword evidence="4 7" id="KW-0408">Iron</keyword>
<accession>A0ABP5INB3</accession>
<keyword evidence="2 7" id="KW-0479">Metal-binding</keyword>
<evidence type="ECO:0000259" key="8">
    <source>
        <dbReference type="Pfam" id="PF04551"/>
    </source>
</evidence>
<gene>
    <name evidence="7 10" type="primary">ispG</name>
    <name evidence="10" type="ORF">GCM10009823_27230</name>
</gene>
<dbReference type="InterPro" id="IPR011005">
    <property type="entry name" value="Dihydropteroate_synth-like_sf"/>
</dbReference>
<keyword evidence="5 7" id="KW-0411">Iron-sulfur</keyword>
<dbReference type="Gene3D" id="3.20.20.20">
    <property type="entry name" value="Dihydropteroate synthase-like"/>
    <property type="match status" value="1"/>
</dbReference>
<dbReference type="HAMAP" id="MF_00159">
    <property type="entry name" value="IspG"/>
    <property type="match status" value="1"/>
</dbReference>
<evidence type="ECO:0000313" key="11">
    <source>
        <dbReference type="Proteomes" id="UP001500984"/>
    </source>
</evidence>
<sequence>MTAVNLGMPAAPPPVLAPRRRTRQIRVGRVGVGSDHPVSVQSMTTTKTTDINGTLQQIAELTAAGCDIVRVACPSADDAAALPAIAQKAQIPVIADIHFQPKYVYAAIEAGCAAVRVNPGNIRKFDDQVGQIAKEAEAAGVSLRIGVNAGSLDKRLLEKYGKATPEALAESAMWEASLFEEHGFYDFKISVKHHDPVVMVRAYELLAEKGDWPLHLGVTEAGPAFQGTIKSATAFGALLSEGIGDTIRVSLSAPPVEEVKVGSQILESLNLRPRKLEIVSCPSCGRAQVDVYTLAEKVTSGLEGLEVPLRVAVMGCVVNGPGEAREADLGVASGNGKGQIFVKGEVIKTVPEARIVETLIEEAMRIADEDGLPSGEAEVVVS</sequence>
<dbReference type="SUPFAM" id="SSF56014">
    <property type="entry name" value="Nitrite and sulphite reductase 4Fe-4S domain-like"/>
    <property type="match status" value="1"/>
</dbReference>
<evidence type="ECO:0000259" key="9">
    <source>
        <dbReference type="Pfam" id="PF26540"/>
    </source>
</evidence>
<dbReference type="Gene3D" id="3.30.413.10">
    <property type="entry name" value="Sulfite Reductase Hemoprotein, domain 1"/>
    <property type="match status" value="1"/>
</dbReference>
<comment type="cofactor">
    <cofactor evidence="7">
        <name>[4Fe-4S] cluster</name>
        <dbReference type="ChEBI" id="CHEBI:49883"/>
    </cofactor>
    <text evidence="7">Binds 1 [4Fe-4S] cluster.</text>
</comment>
<dbReference type="SUPFAM" id="SSF51717">
    <property type="entry name" value="Dihydropteroate synthetase-like"/>
    <property type="match status" value="1"/>
</dbReference>
<keyword evidence="6 7" id="KW-0414">Isoprene biosynthesis</keyword>
<feature type="binding site" evidence="7">
    <location>
        <position position="316"/>
    </location>
    <ligand>
        <name>[4Fe-4S] cluster</name>
        <dbReference type="ChEBI" id="CHEBI:49883"/>
    </ligand>
</feature>
<proteinExistence type="inferred from homology"/>
<evidence type="ECO:0000256" key="5">
    <source>
        <dbReference type="ARBA" id="ARBA00023014"/>
    </source>
</evidence>
<comment type="function">
    <text evidence="7">Converts 2C-methyl-D-erythritol 2,4-cyclodiphosphate (ME-2,4cPP) into 1-hydroxy-2-methyl-2-(E)-butenyl 4-diphosphate.</text>
</comment>
<dbReference type="EC" id="1.17.7.3" evidence="7"/>
<dbReference type="PIRSF" id="PIRSF004640">
    <property type="entry name" value="IspG"/>
    <property type="match status" value="1"/>
</dbReference>
<dbReference type="RefSeq" id="WP_291794397.1">
    <property type="nucleotide sequence ID" value="NZ_BAAAPZ010000017.1"/>
</dbReference>
<dbReference type="PANTHER" id="PTHR30454:SF0">
    <property type="entry name" value="4-HYDROXY-3-METHYLBUT-2-EN-1-YL DIPHOSPHATE SYNTHASE (FERREDOXIN), CHLOROPLASTIC"/>
    <property type="match status" value="1"/>
</dbReference>
<dbReference type="NCBIfam" id="NF001540">
    <property type="entry name" value="PRK00366.1"/>
    <property type="match status" value="1"/>
</dbReference>
<feature type="binding site" evidence="7">
    <location>
        <position position="284"/>
    </location>
    <ligand>
        <name>[4Fe-4S] cluster</name>
        <dbReference type="ChEBI" id="CHEBI:49883"/>
    </ligand>
</feature>
<comment type="similarity">
    <text evidence="7">Belongs to the IspG family.</text>
</comment>
<evidence type="ECO:0000256" key="7">
    <source>
        <dbReference type="HAMAP-Rule" id="MF_00159"/>
    </source>
</evidence>
<evidence type="ECO:0000256" key="6">
    <source>
        <dbReference type="ARBA" id="ARBA00023229"/>
    </source>
</evidence>